<proteinExistence type="predicted"/>
<evidence type="ECO:0000313" key="2">
    <source>
        <dbReference type="EMBL" id="MCA9729139.1"/>
    </source>
</evidence>
<reference evidence="2" key="2">
    <citation type="journal article" date="2021" name="Microbiome">
        <title>Successional dynamics and alternative stable states in a saline activated sludge microbial community over 9 years.</title>
        <authorList>
            <person name="Wang Y."/>
            <person name="Ye J."/>
            <person name="Ju F."/>
            <person name="Liu L."/>
            <person name="Boyd J.A."/>
            <person name="Deng Y."/>
            <person name="Parks D.H."/>
            <person name="Jiang X."/>
            <person name="Yin X."/>
            <person name="Woodcroft B.J."/>
            <person name="Tyson G.W."/>
            <person name="Hugenholtz P."/>
            <person name="Polz M.F."/>
            <person name="Zhang T."/>
        </authorList>
    </citation>
    <scope>NUCLEOTIDE SEQUENCE</scope>
    <source>
        <strain evidence="2">HKST-UBA01</strain>
    </source>
</reference>
<feature type="non-terminal residue" evidence="2">
    <location>
        <position position="1"/>
    </location>
</feature>
<dbReference type="Proteomes" id="UP000697710">
    <property type="component" value="Unassembled WGS sequence"/>
</dbReference>
<dbReference type="AlphaFoldDB" id="A0A956M0W5"/>
<dbReference type="EMBL" id="JAGQHR010000586">
    <property type="protein sequence ID" value="MCA9729139.1"/>
    <property type="molecule type" value="Genomic_DNA"/>
</dbReference>
<sequence length="110" mass="12475">SGIAAQNLQNSVALGEQARQYREESAANWNQATNERWESQDRNNAAFRENLGAVQSYYDPYENRSVELPTSNTVYWINPTTGRIVGDPNPSFDPRTPTDSDWQPMNLARP</sequence>
<feature type="region of interest" description="Disordered" evidence="1">
    <location>
        <begin position="81"/>
        <end position="110"/>
    </location>
</feature>
<accession>A0A956M0W5</accession>
<organism evidence="2 3">
    <name type="scientific">Eiseniibacteriota bacterium</name>
    <dbReference type="NCBI Taxonomy" id="2212470"/>
    <lineage>
        <taxon>Bacteria</taxon>
        <taxon>Candidatus Eiseniibacteriota</taxon>
    </lineage>
</organism>
<comment type="caution">
    <text evidence="2">The sequence shown here is derived from an EMBL/GenBank/DDBJ whole genome shotgun (WGS) entry which is preliminary data.</text>
</comment>
<evidence type="ECO:0000256" key="1">
    <source>
        <dbReference type="SAM" id="MobiDB-lite"/>
    </source>
</evidence>
<protein>
    <submittedName>
        <fullName evidence="2">Uncharacterized protein</fullName>
    </submittedName>
</protein>
<reference evidence="2" key="1">
    <citation type="submission" date="2020-04" db="EMBL/GenBank/DDBJ databases">
        <authorList>
            <person name="Zhang T."/>
        </authorList>
    </citation>
    <scope>NUCLEOTIDE SEQUENCE</scope>
    <source>
        <strain evidence="2">HKST-UBA01</strain>
    </source>
</reference>
<gene>
    <name evidence="2" type="ORF">KC729_15725</name>
</gene>
<evidence type="ECO:0000313" key="3">
    <source>
        <dbReference type="Proteomes" id="UP000697710"/>
    </source>
</evidence>
<name>A0A956M0W5_UNCEI</name>